<evidence type="ECO:0000313" key="12">
    <source>
        <dbReference type="Proteomes" id="UP000594454"/>
    </source>
</evidence>
<keyword evidence="12" id="KW-1185">Reference proteome</keyword>
<feature type="chain" id="PRO_5031024429" description="Protein kinase domain-containing protein" evidence="9">
    <location>
        <begin position="18"/>
        <end position="461"/>
    </location>
</feature>
<evidence type="ECO:0000256" key="3">
    <source>
        <dbReference type="ARBA" id="ARBA00022741"/>
    </source>
</evidence>
<dbReference type="InterPro" id="IPR011009">
    <property type="entry name" value="Kinase-like_dom_sf"/>
</dbReference>
<dbReference type="InterPro" id="IPR050122">
    <property type="entry name" value="RTK"/>
</dbReference>
<dbReference type="SMART" id="SM00219">
    <property type="entry name" value="TyrKc"/>
    <property type="match status" value="1"/>
</dbReference>
<dbReference type="PROSITE" id="PS50011">
    <property type="entry name" value="PROTEIN_KINASE_DOM"/>
    <property type="match status" value="1"/>
</dbReference>
<dbReference type="PANTHER" id="PTHR24416:SF594">
    <property type="entry name" value="PROTEIN KINASE DOMAIN-CONTAINING PROTEIN"/>
    <property type="match status" value="1"/>
</dbReference>
<dbReference type="CDD" id="cd00192">
    <property type="entry name" value="PTKc"/>
    <property type="match status" value="1"/>
</dbReference>
<comment type="catalytic activity">
    <reaction evidence="7">
        <text>L-tyrosyl-[protein] + ATP = O-phospho-L-tyrosyl-[protein] + ADP + H(+)</text>
        <dbReference type="Rhea" id="RHEA:10596"/>
        <dbReference type="Rhea" id="RHEA-COMP:10136"/>
        <dbReference type="Rhea" id="RHEA-COMP:20101"/>
        <dbReference type="ChEBI" id="CHEBI:15378"/>
        <dbReference type="ChEBI" id="CHEBI:30616"/>
        <dbReference type="ChEBI" id="CHEBI:46858"/>
        <dbReference type="ChEBI" id="CHEBI:61978"/>
        <dbReference type="ChEBI" id="CHEBI:456216"/>
        <dbReference type="EC" id="2.7.10.1"/>
    </reaction>
</comment>
<dbReference type="InterPro" id="IPR000719">
    <property type="entry name" value="Prot_kinase_dom"/>
</dbReference>
<feature type="domain" description="Protein kinase" evidence="10">
    <location>
        <begin position="80"/>
        <end position="430"/>
    </location>
</feature>
<keyword evidence="4" id="KW-0418">Kinase</keyword>
<dbReference type="FunFam" id="1.10.510.10:FF:000554">
    <property type="entry name" value="Predicted protein"/>
    <property type="match status" value="1"/>
</dbReference>
<evidence type="ECO:0000256" key="2">
    <source>
        <dbReference type="ARBA" id="ARBA00022679"/>
    </source>
</evidence>
<evidence type="ECO:0000256" key="8">
    <source>
        <dbReference type="PROSITE-ProRule" id="PRU10141"/>
    </source>
</evidence>
<evidence type="ECO:0000256" key="7">
    <source>
        <dbReference type="ARBA" id="ARBA00051243"/>
    </source>
</evidence>
<dbReference type="GO" id="GO:0004714">
    <property type="term" value="F:transmembrane receptor protein tyrosine kinase activity"/>
    <property type="evidence" value="ECO:0007669"/>
    <property type="project" value="UniProtKB-EC"/>
</dbReference>
<evidence type="ECO:0000256" key="1">
    <source>
        <dbReference type="ARBA" id="ARBA00004167"/>
    </source>
</evidence>
<keyword evidence="5 8" id="KW-0067">ATP-binding</keyword>
<name>A0A7R8UY54_HERIL</name>
<evidence type="ECO:0000256" key="4">
    <source>
        <dbReference type="ARBA" id="ARBA00022777"/>
    </source>
</evidence>
<evidence type="ECO:0000259" key="10">
    <source>
        <dbReference type="PROSITE" id="PS50011"/>
    </source>
</evidence>
<dbReference type="Pfam" id="PF07714">
    <property type="entry name" value="PK_Tyr_Ser-Thr"/>
    <property type="match status" value="1"/>
</dbReference>
<dbReference type="InterPro" id="IPR017441">
    <property type="entry name" value="Protein_kinase_ATP_BS"/>
</dbReference>
<accession>A0A7R8UY54</accession>
<dbReference type="EMBL" id="LR899012">
    <property type="protein sequence ID" value="CAD7088646.1"/>
    <property type="molecule type" value="Genomic_DNA"/>
</dbReference>
<reference evidence="11 12" key="1">
    <citation type="submission" date="2020-11" db="EMBL/GenBank/DDBJ databases">
        <authorList>
            <person name="Wallbank WR R."/>
            <person name="Pardo Diaz C."/>
            <person name="Kozak K."/>
            <person name="Martin S."/>
            <person name="Jiggins C."/>
            <person name="Moest M."/>
            <person name="Warren A I."/>
            <person name="Generalovic N T."/>
            <person name="Byers J.R.P. K."/>
            <person name="Montejo-Kovacevich G."/>
            <person name="Yen C E."/>
        </authorList>
    </citation>
    <scope>NUCLEOTIDE SEQUENCE [LARGE SCALE GENOMIC DNA]</scope>
</reference>
<gene>
    <name evidence="11" type="ORF">HERILL_LOCUS11251</name>
</gene>
<keyword evidence="9" id="KW-0732">Signal</keyword>
<feature type="signal peptide" evidence="9">
    <location>
        <begin position="1"/>
        <end position="17"/>
    </location>
</feature>
<dbReference type="InterPro" id="IPR008266">
    <property type="entry name" value="Tyr_kinase_AS"/>
</dbReference>
<evidence type="ECO:0000256" key="5">
    <source>
        <dbReference type="ARBA" id="ARBA00022840"/>
    </source>
</evidence>
<feature type="binding site" evidence="8">
    <location>
        <position position="114"/>
    </location>
    <ligand>
        <name>ATP</name>
        <dbReference type="ChEBI" id="CHEBI:30616"/>
    </ligand>
</feature>
<dbReference type="InterPro" id="IPR001245">
    <property type="entry name" value="Ser-Thr/Tyr_kinase_cat_dom"/>
</dbReference>
<dbReference type="Gene3D" id="3.30.200.20">
    <property type="entry name" value="Phosphorylase Kinase, domain 1"/>
    <property type="match status" value="1"/>
</dbReference>
<evidence type="ECO:0000256" key="9">
    <source>
        <dbReference type="SAM" id="SignalP"/>
    </source>
</evidence>
<evidence type="ECO:0000313" key="11">
    <source>
        <dbReference type="EMBL" id="CAD7088646.1"/>
    </source>
</evidence>
<dbReference type="GO" id="GO:0005524">
    <property type="term" value="F:ATP binding"/>
    <property type="evidence" value="ECO:0007669"/>
    <property type="project" value="UniProtKB-UniRule"/>
</dbReference>
<comment type="subcellular location">
    <subcellularLocation>
        <location evidence="1">Membrane</location>
        <topology evidence="1">Single-pass membrane protein</topology>
    </subcellularLocation>
</comment>
<proteinExistence type="predicted"/>
<evidence type="ECO:0000256" key="6">
    <source>
        <dbReference type="ARBA" id="ARBA00023137"/>
    </source>
</evidence>
<protein>
    <recommendedName>
        <fullName evidence="10">Protein kinase domain-containing protein</fullName>
    </recommendedName>
</protein>
<organism evidence="11 12">
    <name type="scientific">Hermetia illucens</name>
    <name type="common">Black soldier fly</name>
    <dbReference type="NCBI Taxonomy" id="343691"/>
    <lineage>
        <taxon>Eukaryota</taxon>
        <taxon>Metazoa</taxon>
        <taxon>Ecdysozoa</taxon>
        <taxon>Arthropoda</taxon>
        <taxon>Hexapoda</taxon>
        <taxon>Insecta</taxon>
        <taxon>Pterygota</taxon>
        <taxon>Neoptera</taxon>
        <taxon>Endopterygota</taxon>
        <taxon>Diptera</taxon>
        <taxon>Brachycera</taxon>
        <taxon>Stratiomyomorpha</taxon>
        <taxon>Stratiomyidae</taxon>
        <taxon>Hermetiinae</taxon>
        <taxon>Hermetia</taxon>
    </lineage>
</organism>
<dbReference type="InterPro" id="IPR020635">
    <property type="entry name" value="Tyr_kinase_cat_dom"/>
</dbReference>
<dbReference type="GO" id="GO:0007169">
    <property type="term" value="P:cell surface receptor protein tyrosine kinase signaling pathway"/>
    <property type="evidence" value="ECO:0007669"/>
    <property type="project" value="TreeGrafter"/>
</dbReference>
<dbReference type="GO" id="GO:0005886">
    <property type="term" value="C:plasma membrane"/>
    <property type="evidence" value="ECO:0007669"/>
    <property type="project" value="TreeGrafter"/>
</dbReference>
<dbReference type="SUPFAM" id="SSF56112">
    <property type="entry name" value="Protein kinase-like (PK-like)"/>
    <property type="match status" value="1"/>
</dbReference>
<dbReference type="AlphaFoldDB" id="A0A7R8UY54"/>
<dbReference type="Gene3D" id="1.10.510.10">
    <property type="entry name" value="Transferase(Phosphotransferase) domain 1"/>
    <property type="match status" value="1"/>
</dbReference>
<keyword evidence="3 8" id="KW-0547">Nucleotide-binding</keyword>
<keyword evidence="6" id="KW-0829">Tyrosine-protein kinase</keyword>
<dbReference type="PROSITE" id="PS00109">
    <property type="entry name" value="PROTEIN_KINASE_TYR"/>
    <property type="match status" value="1"/>
</dbReference>
<dbReference type="OrthoDB" id="3256376at2759"/>
<dbReference type="InParanoid" id="A0A7R8UY54"/>
<keyword evidence="2" id="KW-0808">Transferase</keyword>
<dbReference type="PROSITE" id="PS00107">
    <property type="entry name" value="PROTEIN_KINASE_ATP"/>
    <property type="match status" value="1"/>
</dbReference>
<dbReference type="GO" id="GO:0043235">
    <property type="term" value="C:receptor complex"/>
    <property type="evidence" value="ECO:0007669"/>
    <property type="project" value="TreeGrafter"/>
</dbReference>
<dbReference type="Proteomes" id="UP000594454">
    <property type="component" value="Chromosome 4"/>
</dbReference>
<dbReference type="PANTHER" id="PTHR24416">
    <property type="entry name" value="TYROSINE-PROTEIN KINASE RECEPTOR"/>
    <property type="match status" value="1"/>
</dbReference>
<sequence length="461" mass="52415">MVIALLIVVCVGNYVYKHTCKVKPSTNWRSIYRNTPPKLPPDSGINQISMEENLLYMDKDILDAQEKGKADIFEVPHSCLVIGEEIGKGAFGRVFKATAHNLLRLPGTTTVAVKQLKKRPTTDEVEEFLGEIQTMKDVGRHENVVALLGCCTIKEPLMMIMEYVGHGDLLQYLRNVRKKHLDTFRIQTNGLIPMGEIPVANSQPPRGRYLELKHSASTISSDASYIKQPETPSTLRPSVTETMYTMLTQNSSDSSQTTLETLDYVLDNKELHNFALQIARGMRHLEEKGITHRDLAARNILIDARKTLKISDFGLSRAGIYVNTKTKKLPLRWLSIEAIRDNLYSSSSDVWAFAVVLWEIGTLGGFPYPTVNNHEILEYLSQGKRLDRPEICSEILYQLMLKCWHENPESRPTFAEIVKQLQPQNQKIYVDFNSLGPDYVFPPTREQVLESRINEQDNTKH</sequence>